<dbReference type="InterPro" id="IPR051551">
    <property type="entry name" value="Autotransporter_adhesion"/>
</dbReference>
<dbReference type="eggNOG" id="COG3468">
    <property type="taxonomic scope" value="Bacteria"/>
</dbReference>
<dbReference type="PANTHER" id="PTHR35037:SF3">
    <property type="entry name" value="C-TERMINAL REGION OF AIDA-LIKE PROTEIN"/>
    <property type="match status" value="1"/>
</dbReference>
<feature type="compositionally biased region" description="Gly residues" evidence="2">
    <location>
        <begin position="168"/>
        <end position="186"/>
    </location>
</feature>
<dbReference type="OrthoDB" id="6053567at2"/>
<dbReference type="InterPro" id="IPR036709">
    <property type="entry name" value="Autotransporte_beta_dom_sf"/>
</dbReference>
<gene>
    <name evidence="4" type="ordered locus">Meso_3370</name>
</gene>
<dbReference type="InterPro" id="IPR043990">
    <property type="entry name" value="AC_1"/>
</dbReference>
<dbReference type="InterPro" id="IPR012332">
    <property type="entry name" value="Autotransporter_pectin_lyase_C"/>
</dbReference>
<dbReference type="CDD" id="cd01344">
    <property type="entry name" value="PL2_Passenger_AT"/>
    <property type="match status" value="1"/>
</dbReference>
<dbReference type="SMART" id="SM00869">
    <property type="entry name" value="Autotransporter"/>
    <property type="match status" value="1"/>
</dbReference>
<dbReference type="GO" id="GO:0019867">
    <property type="term" value="C:outer membrane"/>
    <property type="evidence" value="ECO:0007669"/>
    <property type="project" value="InterPro"/>
</dbReference>
<sequence length="1068" mass="108327" precursor="true">MQKPICVKFGRSLLPVPGLRIREKIGSATDLQAAVSLIALSTGLFMGTSAFAADFTASTQAELITAINNANSTGQSSTITLRADITLSNTVPLPAVNIPITIITGEFTLRGMPGTGVSGNGGSINIPGGPITIVGTLKGGNADITDSNGTGGAGIQKNNGSLENRGVIKGGTGGGTSRSGTAGNAGRGGVGAALTNTTVVNGVDGVISGGDGGNFDAQNMPGGAVGGRTGDGGVGLTLTGGSLDNRGLIEGGSGGMFGHLPATGADNYFGGAGGTGAILNGGDHRNSGIIRGGRGGEGVNTGATGHGAPGMGAQLTNGTLYNTGIISGADGRNGGGTLGAGNHGATGINLVNSRLENFGTINGGNAGPLMGPQALGGIAVIGTGGTTVVNGGVINAGRNGNDSFGTALQFTGGGNTLELHSGYEIYGRVSGSNSLTSPDIFVLGGVGNGTFDVSKFNPGGQIQGFGIYEKRGPSTWTLTGTTTALTPWTIYDGVLEVSEDGNLGATAGVLTFSGGTLRNTDDFTSARNFVVNPAGGTIQTNADLTLTGVISGTGPLVKNGNAALVLTGNSSGFAGSTLVDAGTLVVNGSLCGPMTVGKTARLQGTGTVCDTTNMGVVAPGNGIGTFTIDGNYVGNGGMLEIETVLGGDGSVADLLVITGDTSGETDVRVINLGGVGALTTEGIKVIDVGGASNGLFSLIGSYTLQGSEVIVAGAYAYGLYKGGMSTPDDGDWYLRSLYQAGVPIYETYASTLQSFNKLGTMQQRLGNRFWATLPEPVEKGMPSQYGLIEGNGLWGRLEASDSRFLPKISTSGVEYDVTNWRAEAGADLLLAEESFGSLIGSLIGHYGTVSSDVYSIHGEGSIESAGGGVGGALTWYGTNDFYVDGQGHATWYKSDLYSSTAGMDLAKDRDAFGYNLGLEVGQRFWFGRRWSATPQAQFAYSRINFENFVDPFGAAVTFEKSESLLGRLGITVDRQTEWMNGSGTTNRSHLYGIANLHYDFAGSWHVDVASTVLEHQNQPLWGGLGIGGTLNVADDKYSVYGEAQARTSFENFGDSRLLSGTLGLRVAW</sequence>
<dbReference type="HOGENOM" id="CLU_002551_3_0_5"/>
<name>Q11CY4_CHESB</name>
<evidence type="ECO:0000256" key="1">
    <source>
        <dbReference type="ARBA" id="ARBA00022729"/>
    </source>
</evidence>
<feature type="domain" description="Autotransporter" evidence="3">
    <location>
        <begin position="786"/>
        <end position="1068"/>
    </location>
</feature>
<dbReference type="InterPro" id="IPR006315">
    <property type="entry name" value="OM_autotransptr_brl_dom"/>
</dbReference>
<dbReference type="InterPro" id="IPR011050">
    <property type="entry name" value="Pectin_lyase_fold/virulence"/>
</dbReference>
<dbReference type="SUPFAM" id="SSF51126">
    <property type="entry name" value="Pectin lyase-like"/>
    <property type="match status" value="1"/>
</dbReference>
<dbReference type="InterPro" id="IPR013425">
    <property type="entry name" value="Autotrns_rpt"/>
</dbReference>
<dbReference type="PANTHER" id="PTHR35037">
    <property type="entry name" value="C-TERMINAL REGION OF AIDA-LIKE PROTEIN"/>
    <property type="match status" value="1"/>
</dbReference>
<dbReference type="EMBL" id="CP000390">
    <property type="protein sequence ID" value="ABG64741.1"/>
    <property type="molecule type" value="Genomic_DNA"/>
</dbReference>
<evidence type="ECO:0000259" key="3">
    <source>
        <dbReference type="PROSITE" id="PS51208"/>
    </source>
</evidence>
<organism evidence="4">
    <name type="scientific">Chelativorans sp. (strain BNC1)</name>
    <dbReference type="NCBI Taxonomy" id="266779"/>
    <lineage>
        <taxon>Bacteria</taxon>
        <taxon>Pseudomonadati</taxon>
        <taxon>Pseudomonadota</taxon>
        <taxon>Alphaproteobacteria</taxon>
        <taxon>Hyphomicrobiales</taxon>
        <taxon>Phyllobacteriaceae</taxon>
        <taxon>Chelativorans</taxon>
    </lineage>
</organism>
<dbReference type="PROSITE" id="PS51208">
    <property type="entry name" value="AUTOTRANSPORTER"/>
    <property type="match status" value="1"/>
</dbReference>
<dbReference type="KEGG" id="mes:Meso_3370"/>
<dbReference type="Pfam" id="PF03797">
    <property type="entry name" value="Autotransporter"/>
    <property type="match status" value="1"/>
</dbReference>
<protein>
    <submittedName>
        <fullName evidence="4">Outer membrane autotransporter barrel domain</fullName>
    </submittedName>
</protein>
<evidence type="ECO:0000313" key="4">
    <source>
        <dbReference type="EMBL" id="ABG64741.1"/>
    </source>
</evidence>
<dbReference type="STRING" id="266779.Meso_3370"/>
<feature type="region of interest" description="Disordered" evidence="2">
    <location>
        <begin position="152"/>
        <end position="186"/>
    </location>
</feature>
<accession>Q11CY4</accession>
<dbReference type="SUPFAM" id="SSF103515">
    <property type="entry name" value="Autotransporter"/>
    <property type="match status" value="1"/>
</dbReference>
<dbReference type="Pfam" id="PF18883">
    <property type="entry name" value="AC_1"/>
    <property type="match status" value="1"/>
</dbReference>
<dbReference type="NCBIfam" id="TIGR01414">
    <property type="entry name" value="autotrans_barl"/>
    <property type="match status" value="1"/>
</dbReference>
<dbReference type="AlphaFoldDB" id="Q11CY4"/>
<proteinExistence type="predicted"/>
<dbReference type="NCBIfam" id="TIGR02601">
    <property type="entry name" value="autotrns_rpt"/>
    <property type="match status" value="1"/>
</dbReference>
<dbReference type="Gene3D" id="2.40.128.130">
    <property type="entry name" value="Autotransporter beta-domain"/>
    <property type="match status" value="1"/>
</dbReference>
<dbReference type="InterPro" id="IPR005546">
    <property type="entry name" value="Autotransporte_beta"/>
</dbReference>
<keyword evidence="1" id="KW-0732">Signal</keyword>
<dbReference type="Gene3D" id="2.160.20.20">
    <property type="match status" value="1"/>
</dbReference>
<reference evidence="4" key="1">
    <citation type="submission" date="2006-06" db="EMBL/GenBank/DDBJ databases">
        <title>Complete sequence of chromosome of Chelativorans sp. BNC1.</title>
        <authorList>
            <consortium name="US DOE Joint Genome Institute"/>
            <person name="Copeland A."/>
            <person name="Lucas S."/>
            <person name="Lapidus A."/>
            <person name="Barry K."/>
            <person name="Detter J.C."/>
            <person name="Glavina del Rio T."/>
            <person name="Hammon N."/>
            <person name="Israni S."/>
            <person name="Dalin E."/>
            <person name="Tice H."/>
            <person name="Pitluck S."/>
            <person name="Chertkov O."/>
            <person name="Brettin T."/>
            <person name="Bruce D."/>
            <person name="Han C."/>
            <person name="Tapia R."/>
            <person name="Gilna P."/>
            <person name="Schmutz J."/>
            <person name="Larimer F."/>
            <person name="Land M."/>
            <person name="Hauser L."/>
            <person name="Kyrpides N."/>
            <person name="Mikhailova N."/>
            <person name="Richardson P."/>
        </authorList>
    </citation>
    <scope>NUCLEOTIDE SEQUENCE</scope>
    <source>
        <strain evidence="4">BNC1</strain>
    </source>
</reference>
<evidence type="ECO:0000256" key="2">
    <source>
        <dbReference type="SAM" id="MobiDB-lite"/>
    </source>
</evidence>